<dbReference type="Proteomes" id="UP000008718">
    <property type="component" value="Chromosome"/>
</dbReference>
<keyword evidence="1" id="KW-0472">Membrane</keyword>
<dbReference type="STRING" id="694427.Palpr_0550"/>
<keyword evidence="3" id="KW-1185">Reference proteome</keyword>
<proteinExistence type="predicted"/>
<dbReference type="EMBL" id="CP002345">
    <property type="protein sequence ID" value="ADQ78709.1"/>
    <property type="molecule type" value="Genomic_DNA"/>
</dbReference>
<keyword evidence="1" id="KW-1133">Transmembrane helix</keyword>
<reference key="1">
    <citation type="submission" date="2010-11" db="EMBL/GenBank/DDBJ databases">
        <title>The complete genome of Paludibacter propionicigenes DSM 17365.</title>
        <authorList>
            <consortium name="US DOE Joint Genome Institute (JGI-PGF)"/>
            <person name="Lucas S."/>
            <person name="Copeland A."/>
            <person name="Lapidus A."/>
            <person name="Bruce D."/>
            <person name="Goodwin L."/>
            <person name="Pitluck S."/>
            <person name="Kyrpides N."/>
            <person name="Mavromatis K."/>
            <person name="Ivanova N."/>
            <person name="Munk A.C."/>
            <person name="Brettin T."/>
            <person name="Detter J.C."/>
            <person name="Han C."/>
            <person name="Tapia R."/>
            <person name="Land M."/>
            <person name="Hauser L."/>
            <person name="Markowitz V."/>
            <person name="Cheng J.-F."/>
            <person name="Hugenholtz P."/>
            <person name="Woyke T."/>
            <person name="Wu D."/>
            <person name="Gronow S."/>
            <person name="Wellnitz S."/>
            <person name="Brambilla E."/>
            <person name="Klenk H.-P."/>
            <person name="Eisen J.A."/>
        </authorList>
    </citation>
    <scope>NUCLEOTIDE SEQUENCE</scope>
    <source>
        <strain>WB4</strain>
    </source>
</reference>
<evidence type="ECO:0000256" key="1">
    <source>
        <dbReference type="SAM" id="Phobius"/>
    </source>
</evidence>
<organism evidence="2 3">
    <name type="scientific">Paludibacter propionicigenes (strain DSM 17365 / JCM 13257 / WB4)</name>
    <dbReference type="NCBI Taxonomy" id="694427"/>
    <lineage>
        <taxon>Bacteria</taxon>
        <taxon>Pseudomonadati</taxon>
        <taxon>Bacteroidota</taxon>
        <taxon>Bacteroidia</taxon>
        <taxon>Bacteroidales</taxon>
        <taxon>Paludibacteraceae</taxon>
        <taxon>Paludibacter</taxon>
    </lineage>
</organism>
<reference evidence="2 3" key="2">
    <citation type="journal article" date="2011" name="Stand. Genomic Sci.">
        <title>Complete genome sequence of Paludibacter propionicigenes type strain (WB4).</title>
        <authorList>
            <person name="Gronow S."/>
            <person name="Munk C."/>
            <person name="Lapidus A."/>
            <person name="Nolan M."/>
            <person name="Lucas S."/>
            <person name="Hammon N."/>
            <person name="Deshpande S."/>
            <person name="Cheng J.F."/>
            <person name="Tapia R."/>
            <person name="Han C."/>
            <person name="Goodwin L."/>
            <person name="Pitluck S."/>
            <person name="Liolios K."/>
            <person name="Ivanova N."/>
            <person name="Mavromatis K."/>
            <person name="Mikhailova N."/>
            <person name="Pati A."/>
            <person name="Chen A."/>
            <person name="Palaniappan K."/>
            <person name="Land M."/>
            <person name="Hauser L."/>
            <person name="Chang Y.J."/>
            <person name="Jeffries C.D."/>
            <person name="Brambilla E."/>
            <person name="Rohde M."/>
            <person name="Goker M."/>
            <person name="Detter J.C."/>
            <person name="Woyke T."/>
            <person name="Bristow J."/>
            <person name="Eisen J.A."/>
            <person name="Markowitz V."/>
            <person name="Hugenholtz P."/>
            <person name="Kyrpides N.C."/>
            <person name="Klenk H.P."/>
        </authorList>
    </citation>
    <scope>NUCLEOTIDE SEQUENCE [LARGE SCALE GENOMIC DNA]</scope>
    <source>
        <strain evidence="3">DSM 17365 / JCM 13257 / WB4</strain>
    </source>
</reference>
<gene>
    <name evidence="2" type="ordered locus">Palpr_0550</name>
</gene>
<feature type="transmembrane region" description="Helical" evidence="1">
    <location>
        <begin position="9"/>
        <end position="28"/>
    </location>
</feature>
<sequence>MKTKVIKYIVAYLSAAYFIIGGTGFNVVSFCCQTCEKEGIEIVATDSCFAIHHNLHQKNIDKQHPDLYCADIAHHLDNCHFIRLNTDTPSFQSIHKLLLKQISTVFLFNSFPLFSPDTLDLSNRTVFPLSDNHFSLSGRSILAFHATLLI</sequence>
<dbReference type="OrthoDB" id="1097599at2"/>
<evidence type="ECO:0000313" key="2">
    <source>
        <dbReference type="EMBL" id="ADQ78709.1"/>
    </source>
</evidence>
<accession>E4T1W5</accession>
<dbReference type="HOGENOM" id="CLU_1738745_0_0_10"/>
<protein>
    <submittedName>
        <fullName evidence="2">Uncharacterized protein</fullName>
    </submittedName>
</protein>
<dbReference type="AlphaFoldDB" id="E4T1W5"/>
<name>E4T1W5_PALPW</name>
<dbReference type="RefSeq" id="WP_013444078.1">
    <property type="nucleotide sequence ID" value="NC_014734.1"/>
</dbReference>
<evidence type="ECO:0000313" key="3">
    <source>
        <dbReference type="Proteomes" id="UP000008718"/>
    </source>
</evidence>
<keyword evidence="1" id="KW-0812">Transmembrane</keyword>
<dbReference type="KEGG" id="ppn:Palpr_0550"/>